<dbReference type="Pfam" id="PF07588">
    <property type="entry name" value="DUF1554"/>
    <property type="match status" value="1"/>
</dbReference>
<reference evidence="3 4" key="1">
    <citation type="submission" date="2022-10" db="EMBL/GenBank/DDBJ databases">
        <title>Aestuariibacter sp. AA17 isolated from Montipora capitata coral fragment.</title>
        <authorList>
            <person name="Emsley S.A."/>
            <person name="Pfannmuller K.M."/>
            <person name="Loughran R.M."/>
            <person name="Shlafstein M."/>
            <person name="Papke E."/>
            <person name="Saw J.H."/>
            <person name="Ushijima B."/>
            <person name="Videau P."/>
        </authorList>
    </citation>
    <scope>NUCLEOTIDE SEQUENCE [LARGE SCALE GENOMIC DNA]</scope>
    <source>
        <strain evidence="3 4">AA17</strain>
    </source>
</reference>
<gene>
    <name evidence="3" type="ORF">OE749_02830</name>
</gene>
<dbReference type="Gene3D" id="3.10.100.10">
    <property type="entry name" value="Mannose-Binding Protein A, subunit A"/>
    <property type="match status" value="1"/>
</dbReference>
<keyword evidence="1" id="KW-0732">Signal</keyword>
<name>A0ABT3A4N2_9ALTE</name>
<dbReference type="InterPro" id="IPR016186">
    <property type="entry name" value="C-type_lectin-like/link_sf"/>
</dbReference>
<dbReference type="InterPro" id="IPR011448">
    <property type="entry name" value="DUF1554"/>
</dbReference>
<feature type="chain" id="PRO_5045131562" evidence="1">
    <location>
        <begin position="24"/>
        <end position="195"/>
    </location>
</feature>
<organism evidence="3 4">
    <name type="scientific">Fluctibacter corallii</name>
    <dbReference type="NCBI Taxonomy" id="2984329"/>
    <lineage>
        <taxon>Bacteria</taxon>
        <taxon>Pseudomonadati</taxon>
        <taxon>Pseudomonadota</taxon>
        <taxon>Gammaproteobacteria</taxon>
        <taxon>Alteromonadales</taxon>
        <taxon>Alteromonadaceae</taxon>
        <taxon>Fluctibacter</taxon>
    </lineage>
</organism>
<keyword evidence="4" id="KW-1185">Reference proteome</keyword>
<dbReference type="SUPFAM" id="SSF56436">
    <property type="entry name" value="C-type lectin-like"/>
    <property type="match status" value="1"/>
</dbReference>
<dbReference type="RefSeq" id="WP_263710830.1">
    <property type="nucleotide sequence ID" value="NZ_JAOWKX010000001.1"/>
</dbReference>
<evidence type="ECO:0000313" key="4">
    <source>
        <dbReference type="Proteomes" id="UP001652504"/>
    </source>
</evidence>
<dbReference type="EMBL" id="JAOWKX010000001">
    <property type="protein sequence ID" value="MCV2883634.1"/>
    <property type="molecule type" value="Genomic_DNA"/>
</dbReference>
<evidence type="ECO:0000313" key="3">
    <source>
        <dbReference type="EMBL" id="MCV2883634.1"/>
    </source>
</evidence>
<evidence type="ECO:0000256" key="1">
    <source>
        <dbReference type="SAM" id="SignalP"/>
    </source>
</evidence>
<protein>
    <submittedName>
        <fullName evidence="3">DUF1554 domain-containing protein</fullName>
    </submittedName>
</protein>
<feature type="domain" description="DUF1554" evidence="2">
    <location>
        <begin position="41"/>
        <end position="158"/>
    </location>
</feature>
<feature type="signal peptide" evidence="1">
    <location>
        <begin position="1"/>
        <end position="23"/>
    </location>
</feature>
<dbReference type="Proteomes" id="UP001652504">
    <property type="component" value="Unassembled WGS sequence"/>
</dbReference>
<comment type="caution">
    <text evidence="3">The sequence shown here is derived from an EMBL/GenBank/DDBJ whole genome shotgun (WGS) entry which is preliminary data.</text>
</comment>
<dbReference type="InterPro" id="IPR016187">
    <property type="entry name" value="CTDL_fold"/>
</dbReference>
<evidence type="ECO:0000259" key="2">
    <source>
        <dbReference type="Pfam" id="PF07588"/>
    </source>
</evidence>
<accession>A0ABT3A4N2</accession>
<proteinExistence type="predicted"/>
<sequence>MNKNIMIGALTLSAFLSVSDASALPSKLDNMEKRTIFITSAQFNGNLGGTAGADAKCNEAAAHPDALVPSGTYKALIADEQQAWADVLPTENVLYMSAMNEPTTTAFHLLHGRGAFSSLGLNEFGAYQSISQAWTGYTPTNDSFINSKNCANWTSDKGWSAPLFDEGATFDYPGYYITSSLDVCESQHSLICVQQ</sequence>